<dbReference type="CDD" id="cd15457">
    <property type="entry name" value="NADAR"/>
    <property type="match status" value="1"/>
</dbReference>
<gene>
    <name evidence="2" type="ORF">KUTeg_017405</name>
</gene>
<dbReference type="InterPro" id="IPR036514">
    <property type="entry name" value="SGNH_hydro_sf"/>
</dbReference>
<evidence type="ECO:0000313" key="3">
    <source>
        <dbReference type="Proteomes" id="UP001217089"/>
    </source>
</evidence>
<dbReference type="Gene3D" id="1.10.357.40">
    <property type="entry name" value="YbiA-like"/>
    <property type="match status" value="1"/>
</dbReference>
<reference evidence="2 3" key="1">
    <citation type="submission" date="2022-12" db="EMBL/GenBank/DDBJ databases">
        <title>Chromosome-level genome of Tegillarca granosa.</title>
        <authorList>
            <person name="Kim J."/>
        </authorList>
    </citation>
    <scope>NUCLEOTIDE SEQUENCE [LARGE SCALE GENOMIC DNA]</scope>
    <source>
        <strain evidence="2">Teg-2019</strain>
        <tissue evidence="2">Adductor muscle</tissue>
    </source>
</reference>
<name>A0ABQ9EIN6_TEGGR</name>
<comment type="caution">
    <text evidence="2">The sequence shown here is derived from an EMBL/GenBank/DDBJ whole genome shotgun (WGS) entry which is preliminary data.</text>
</comment>
<accession>A0ABQ9EIN6</accession>
<dbReference type="NCBIfam" id="TIGR02464">
    <property type="entry name" value="ribofla_fusion"/>
    <property type="match status" value="1"/>
</dbReference>
<dbReference type="EMBL" id="JARBDR010000893">
    <property type="protein sequence ID" value="KAJ8305045.1"/>
    <property type="molecule type" value="Genomic_DNA"/>
</dbReference>
<feature type="domain" description="NADAR" evidence="1">
    <location>
        <begin position="9"/>
        <end position="141"/>
    </location>
</feature>
<sequence length="303" mass="34436">MAIFFKGVSSPLSNFYPCQIFYLGFIFQSVEHAYQFAKARFHGLHHLAHKIRNAPTAGILKSLTKNITISENWHKNKLNILWELVNIKFNNCSAFKEFLLSTNNQNLNHNVSDAYWRTGDEGGQKIGGQNIFGNMLMQLRNCHLPPPQSKLPIKQTTLGLYGSSYVKHLETFYAQQNYPNYETRFFGQGGMTVHSFNKTLLTRLIEFKPMVAIILLGGNDINSKSKPLDITHGLLGIQETLKTAGIQHVFIFEIPTRGKYRDPQLDQASFDNIRRTVLVHFNAEGSKHLLLKIIRSANKIVAS</sequence>
<proteinExistence type="predicted"/>
<dbReference type="InterPro" id="IPR012816">
    <property type="entry name" value="NADAR"/>
</dbReference>
<keyword evidence="3" id="KW-1185">Reference proteome</keyword>
<dbReference type="SUPFAM" id="SSF52266">
    <property type="entry name" value="SGNH hydrolase"/>
    <property type="match status" value="1"/>
</dbReference>
<dbReference type="InterPro" id="IPR037238">
    <property type="entry name" value="YbiA-like_sf"/>
</dbReference>
<dbReference type="Gene3D" id="3.40.50.1110">
    <property type="entry name" value="SGNH hydrolase"/>
    <property type="match status" value="1"/>
</dbReference>
<evidence type="ECO:0000313" key="2">
    <source>
        <dbReference type="EMBL" id="KAJ8305045.1"/>
    </source>
</evidence>
<organism evidence="2 3">
    <name type="scientific">Tegillarca granosa</name>
    <name type="common">Malaysian cockle</name>
    <name type="synonym">Anadara granosa</name>
    <dbReference type="NCBI Taxonomy" id="220873"/>
    <lineage>
        <taxon>Eukaryota</taxon>
        <taxon>Metazoa</taxon>
        <taxon>Spiralia</taxon>
        <taxon>Lophotrochozoa</taxon>
        <taxon>Mollusca</taxon>
        <taxon>Bivalvia</taxon>
        <taxon>Autobranchia</taxon>
        <taxon>Pteriomorphia</taxon>
        <taxon>Arcoida</taxon>
        <taxon>Arcoidea</taxon>
        <taxon>Arcidae</taxon>
        <taxon>Tegillarca</taxon>
    </lineage>
</organism>
<evidence type="ECO:0000259" key="1">
    <source>
        <dbReference type="Pfam" id="PF08719"/>
    </source>
</evidence>
<dbReference type="SUPFAM" id="SSF143990">
    <property type="entry name" value="YbiA-like"/>
    <property type="match status" value="1"/>
</dbReference>
<protein>
    <recommendedName>
        <fullName evidence="1">NADAR domain-containing protein</fullName>
    </recommendedName>
</protein>
<dbReference type="Proteomes" id="UP001217089">
    <property type="component" value="Unassembled WGS sequence"/>
</dbReference>
<dbReference type="Pfam" id="PF08719">
    <property type="entry name" value="NADAR"/>
    <property type="match status" value="1"/>
</dbReference>